<keyword evidence="3" id="KW-0677">Repeat</keyword>
<dbReference type="SMART" id="SM00365">
    <property type="entry name" value="LRR_SD22"/>
    <property type="match status" value="7"/>
</dbReference>
<dbReference type="PANTHER" id="PTHR24373">
    <property type="entry name" value="SLIT RELATED LEUCINE-RICH REPEAT NEURONAL PROTEIN"/>
    <property type="match status" value="1"/>
</dbReference>
<keyword evidence="1" id="KW-0433">Leucine-rich repeat</keyword>
<gene>
    <name evidence="6" type="ORF">PPYR_05413</name>
</gene>
<dbReference type="InParanoid" id="A0A1Y1M938"/>
<evidence type="ECO:0000313" key="6">
    <source>
        <dbReference type="EMBL" id="KAB0801059.1"/>
    </source>
</evidence>
<evidence type="ECO:0008006" key="8">
    <source>
        <dbReference type="Google" id="ProtNLM"/>
    </source>
</evidence>
<accession>A0A1Y1M938</accession>
<dbReference type="GO" id="GO:0031012">
    <property type="term" value="C:extracellular matrix"/>
    <property type="evidence" value="ECO:0007669"/>
    <property type="project" value="TreeGrafter"/>
</dbReference>
<dbReference type="InterPro" id="IPR001611">
    <property type="entry name" value="Leu-rich_rpt"/>
</dbReference>
<evidence type="ECO:0000256" key="4">
    <source>
        <dbReference type="SAM" id="SignalP"/>
    </source>
</evidence>
<dbReference type="OrthoDB" id="2013775at2759"/>
<sequence>MRKLVLVLWIINGIWAQCVVNEDNEMECSKAIDTIQVPSGDLRAVTVVTITNSKFKSLNKEVLKPLTSMEYVYFIGNNIGDIEPDTFSEFTQIKELLFTQNTISRIDFGGELKTVDLFIFEDNIITNKATLVGKKLRNVKRLHLGNNDMKKLDWMQGDFARLIVLNVPNNRLRTLPSDFSSRVKLLQYLDLQDNLFTSIDNTMFKGLYNLIDLRLANNNISHIADFAFADLSNLISLTLRNNSITSITKDTFKGLHSLESLSLTENRLDDISKDAFQNVPAIKELHLHENTITSLEVGTFRNLNKLVGLDISNNYNTEWKPGMFKNLQNIIRIKLRRNDVEEIKTGTFVNLPALELIDIAYNQIKTIQDDAFDTITYLKELNLMHNEISVWNPKAFKNVEKIGKINLEGNQVKILQSQAFHNLNIKSIDFKDNLITRIEVDGFEGLDSLEYLGLSGNNIEELSQDTFRHLIHLKCIDFINNKVQRTDLLEQLPKVQFVFTESNEKTCLSEASP</sequence>
<dbReference type="InterPro" id="IPR026906">
    <property type="entry name" value="LRR_5"/>
</dbReference>
<evidence type="ECO:0000313" key="7">
    <source>
        <dbReference type="Proteomes" id="UP000327044"/>
    </source>
</evidence>
<dbReference type="PANTHER" id="PTHR24373:SF398">
    <property type="entry name" value="LEUCINE-RICH REPEAT-CONTAINING G-PROTEIN COUPLED RECEPTOR 6"/>
    <property type="match status" value="1"/>
</dbReference>
<proteinExistence type="predicted"/>
<evidence type="ECO:0000256" key="3">
    <source>
        <dbReference type="ARBA" id="ARBA00022737"/>
    </source>
</evidence>
<dbReference type="AlphaFoldDB" id="A0A1Y1M938"/>
<reference evidence="6 7" key="2">
    <citation type="journal article" date="2018" name="Elife">
        <title>Firefly genomes illuminate parallel origins of bioluminescence in beetles.</title>
        <authorList>
            <person name="Fallon T.R."/>
            <person name="Lower S.E."/>
            <person name="Chang C.H."/>
            <person name="Bessho-Uehara M."/>
            <person name="Martin G.J."/>
            <person name="Bewick A.J."/>
            <person name="Behringer M."/>
            <person name="Debat H.J."/>
            <person name="Wong I."/>
            <person name="Day J.C."/>
            <person name="Suvorov A."/>
            <person name="Silva C.J."/>
            <person name="Stanger-Hall K.F."/>
            <person name="Hall D.W."/>
            <person name="Schmitz R.J."/>
            <person name="Nelson D.R."/>
            <person name="Lewis S.M."/>
            <person name="Shigenobu S."/>
            <person name="Bybee S.M."/>
            <person name="Larracuente A.M."/>
            <person name="Oba Y."/>
            <person name="Weng J.K."/>
        </authorList>
    </citation>
    <scope>NUCLEOTIDE SEQUENCE [LARGE SCALE GENOMIC DNA]</scope>
    <source>
        <strain evidence="6">1611_PpyrPB1</strain>
        <tissue evidence="6">Whole body</tissue>
    </source>
</reference>
<dbReference type="InterPro" id="IPR032675">
    <property type="entry name" value="LRR_dom_sf"/>
</dbReference>
<evidence type="ECO:0000256" key="2">
    <source>
        <dbReference type="ARBA" id="ARBA00022729"/>
    </source>
</evidence>
<dbReference type="SMART" id="SM00369">
    <property type="entry name" value="LRR_TYP"/>
    <property type="match status" value="13"/>
</dbReference>
<organism evidence="5">
    <name type="scientific">Photinus pyralis</name>
    <name type="common">Common eastern firefly</name>
    <name type="synonym">Lampyris pyralis</name>
    <dbReference type="NCBI Taxonomy" id="7054"/>
    <lineage>
        <taxon>Eukaryota</taxon>
        <taxon>Metazoa</taxon>
        <taxon>Ecdysozoa</taxon>
        <taxon>Arthropoda</taxon>
        <taxon>Hexapoda</taxon>
        <taxon>Insecta</taxon>
        <taxon>Pterygota</taxon>
        <taxon>Neoptera</taxon>
        <taxon>Endopterygota</taxon>
        <taxon>Coleoptera</taxon>
        <taxon>Polyphaga</taxon>
        <taxon>Elateriformia</taxon>
        <taxon>Elateroidea</taxon>
        <taxon>Lampyridae</taxon>
        <taxon>Lampyrinae</taxon>
        <taxon>Photinus</taxon>
    </lineage>
</organism>
<dbReference type="Pfam" id="PF13855">
    <property type="entry name" value="LRR_8"/>
    <property type="match status" value="2"/>
</dbReference>
<dbReference type="InterPro" id="IPR050328">
    <property type="entry name" value="Dev_Immune_Receptor"/>
</dbReference>
<feature type="signal peptide" evidence="4">
    <location>
        <begin position="1"/>
        <end position="16"/>
    </location>
</feature>
<reference evidence="6" key="3">
    <citation type="submission" date="2019-08" db="EMBL/GenBank/DDBJ databases">
        <authorList>
            <consortium name="Photinus pyralis genome working group"/>
            <person name="Fallon T.R."/>
            <person name="Sander Lower S.E."/>
            <person name="Weng J.-K."/>
        </authorList>
    </citation>
    <scope>NUCLEOTIDE SEQUENCE</scope>
    <source>
        <strain evidence="6">1611_PpyrPB1</strain>
        <tissue evidence="6">Whole body</tissue>
    </source>
</reference>
<protein>
    <recommendedName>
        <fullName evidence="8">LRRCT domain-containing protein</fullName>
    </recommendedName>
</protein>
<evidence type="ECO:0000256" key="1">
    <source>
        <dbReference type="ARBA" id="ARBA00022614"/>
    </source>
</evidence>
<reference evidence="5" key="1">
    <citation type="journal article" date="2016" name="Sci. Rep.">
        <title>Molecular characterization of firefly nuptial gifts: a multi-omics approach sheds light on postcopulatory sexual selection.</title>
        <authorList>
            <person name="Al-Wathiqui N."/>
            <person name="Fallon T.R."/>
            <person name="South A."/>
            <person name="Weng J.K."/>
            <person name="Lewis S.M."/>
        </authorList>
    </citation>
    <scope>NUCLEOTIDE SEQUENCE</scope>
</reference>
<dbReference type="FunFam" id="3.80.10.10:FF:001164">
    <property type="entry name" value="GH01279p"/>
    <property type="match status" value="1"/>
</dbReference>
<dbReference type="InterPro" id="IPR003591">
    <property type="entry name" value="Leu-rich_rpt_typical-subtyp"/>
</dbReference>
<dbReference type="PROSITE" id="PS51450">
    <property type="entry name" value="LRR"/>
    <property type="match status" value="4"/>
</dbReference>
<dbReference type="SUPFAM" id="SSF52058">
    <property type="entry name" value="L domain-like"/>
    <property type="match status" value="2"/>
</dbReference>
<evidence type="ECO:0000313" key="5">
    <source>
        <dbReference type="EMBL" id="JAV82319.1"/>
    </source>
</evidence>
<dbReference type="EMBL" id="GEZM01036949">
    <property type="protein sequence ID" value="JAV82319.1"/>
    <property type="molecule type" value="Transcribed_RNA"/>
</dbReference>
<dbReference type="Pfam" id="PF13306">
    <property type="entry name" value="LRR_5"/>
    <property type="match status" value="1"/>
</dbReference>
<feature type="chain" id="PRO_5036029879" description="LRRCT domain-containing protein" evidence="4">
    <location>
        <begin position="17"/>
        <end position="513"/>
    </location>
</feature>
<dbReference type="Gene3D" id="3.80.10.10">
    <property type="entry name" value="Ribonuclease Inhibitor"/>
    <property type="match status" value="3"/>
</dbReference>
<dbReference type="EMBL" id="VVIM01000003">
    <property type="protein sequence ID" value="KAB0801059.1"/>
    <property type="molecule type" value="Genomic_DNA"/>
</dbReference>
<dbReference type="GO" id="GO:0005615">
    <property type="term" value="C:extracellular space"/>
    <property type="evidence" value="ECO:0007669"/>
    <property type="project" value="TreeGrafter"/>
</dbReference>
<name>A0A1Y1M938_PHOPY</name>
<keyword evidence="2 4" id="KW-0732">Signal</keyword>
<dbReference type="Proteomes" id="UP000327044">
    <property type="component" value="Unassembled WGS sequence"/>
</dbReference>
<keyword evidence="7" id="KW-1185">Reference proteome</keyword>